<proteinExistence type="predicted"/>
<reference evidence="1" key="1">
    <citation type="submission" date="2020-12" db="EMBL/GenBank/DDBJ databases">
        <title>Vagococcus allomyrinae sp. nov. and Enterococcus lavae sp. nov., isolated from the larvae of Allomyrina dichotoma.</title>
        <authorList>
            <person name="Lee S.D."/>
        </authorList>
    </citation>
    <scope>NUCLEOTIDE SEQUENCE</scope>
    <source>
        <strain evidence="1">BWB3-3</strain>
    </source>
</reference>
<dbReference type="Proteomes" id="UP000674938">
    <property type="component" value="Unassembled WGS sequence"/>
</dbReference>
<gene>
    <name evidence="1" type="ORF">I6N95_01620</name>
</gene>
<sequence>MNPNELFHEVYGTYFEIVQTILNIRHPLTAKELTVIVNTKGFDESHLQLLPALLNQKNPWWLLHESNQQWVPLTRQPTPRFQTDLERQWLKSLLSDPRLLMFMDQYDINDWQQQLAAVSPLFNSTNINYFDQFKQTEDFIEQSQQRNHFKRLLAAIKKQELVTIEYQRHKQTTAKSGLFSPISLEYSEKNNLFRLKAWRILRKSRFEVTLNLDRMITISTASQQNIERKAITSRRRTKQVTCLLTDRRDALKRSMPHFADYRKTTRQLTDKDYELTIYYDTADETELLIRLLSFGPFLKVTAPESFVAKVKERLNSQAELMTELQQQTTDYFK</sequence>
<keyword evidence="2" id="KW-1185">Reference proteome</keyword>
<dbReference type="RefSeq" id="WP_209524589.1">
    <property type="nucleotide sequence ID" value="NZ_JAEEGA010000001.1"/>
</dbReference>
<protein>
    <submittedName>
        <fullName evidence="1">WYL domain-containing protein</fullName>
    </submittedName>
</protein>
<evidence type="ECO:0000313" key="1">
    <source>
        <dbReference type="EMBL" id="MBP1039697.1"/>
    </source>
</evidence>
<dbReference type="AlphaFoldDB" id="A0A940P1E8"/>
<accession>A0A940P1E8</accession>
<name>A0A940P1E8_9ENTE</name>
<dbReference type="PROSITE" id="PS52050">
    <property type="entry name" value="WYL"/>
    <property type="match status" value="1"/>
</dbReference>
<organism evidence="1 2">
    <name type="scientific">Vagococcus allomyrinae</name>
    <dbReference type="NCBI Taxonomy" id="2794353"/>
    <lineage>
        <taxon>Bacteria</taxon>
        <taxon>Bacillati</taxon>
        <taxon>Bacillota</taxon>
        <taxon>Bacilli</taxon>
        <taxon>Lactobacillales</taxon>
        <taxon>Enterococcaceae</taxon>
        <taxon>Vagococcus</taxon>
    </lineage>
</organism>
<dbReference type="EMBL" id="JAEEGA010000001">
    <property type="protein sequence ID" value="MBP1039697.1"/>
    <property type="molecule type" value="Genomic_DNA"/>
</dbReference>
<evidence type="ECO:0000313" key="2">
    <source>
        <dbReference type="Proteomes" id="UP000674938"/>
    </source>
</evidence>
<comment type="caution">
    <text evidence="1">The sequence shown here is derived from an EMBL/GenBank/DDBJ whole genome shotgun (WGS) entry which is preliminary data.</text>
</comment>